<name>A0A7W9SFL8_9FIRM</name>
<protein>
    <submittedName>
        <fullName evidence="11">BMP family ABC transporter substrate-binding protein</fullName>
    </submittedName>
    <submittedName>
        <fullName evidence="10">Basic membrane protein A</fullName>
    </submittedName>
</protein>
<dbReference type="AlphaFoldDB" id="A0A7W9SFL8"/>
<organism evidence="10 12">
    <name type="scientific">Oribacterium sinus</name>
    <dbReference type="NCBI Taxonomy" id="237576"/>
    <lineage>
        <taxon>Bacteria</taxon>
        <taxon>Bacillati</taxon>
        <taxon>Bacillota</taxon>
        <taxon>Clostridia</taxon>
        <taxon>Lachnospirales</taxon>
        <taxon>Lachnospiraceae</taxon>
        <taxon>Oribacterium</taxon>
    </lineage>
</organism>
<comment type="similarity">
    <text evidence="2">Belongs to the BMP lipoprotein family.</text>
</comment>
<evidence type="ECO:0000259" key="9">
    <source>
        <dbReference type="Pfam" id="PF02608"/>
    </source>
</evidence>
<comment type="caution">
    <text evidence="10">The sequence shown here is derived from an EMBL/GenBank/DDBJ whole genome shotgun (WGS) entry which is preliminary data.</text>
</comment>
<dbReference type="EMBL" id="JACHHH010000004">
    <property type="protein sequence ID" value="MBB6041127.1"/>
    <property type="molecule type" value="Genomic_DNA"/>
</dbReference>
<evidence type="ECO:0000313" key="10">
    <source>
        <dbReference type="EMBL" id="MBB6041127.1"/>
    </source>
</evidence>
<feature type="region of interest" description="Disordered" evidence="7">
    <location>
        <begin position="33"/>
        <end position="58"/>
    </location>
</feature>
<evidence type="ECO:0000313" key="11">
    <source>
        <dbReference type="EMBL" id="MBF1272049.1"/>
    </source>
</evidence>
<dbReference type="PANTHER" id="PTHR34296:SF2">
    <property type="entry name" value="ABC TRANSPORTER GUANOSINE-BINDING PROTEIN NUPN"/>
    <property type="match status" value="1"/>
</dbReference>
<dbReference type="InterPro" id="IPR028082">
    <property type="entry name" value="Peripla_BP_I"/>
</dbReference>
<keyword evidence="6" id="KW-0449">Lipoprotein</keyword>
<dbReference type="Proteomes" id="UP000775770">
    <property type="component" value="Unassembled WGS sequence"/>
</dbReference>
<dbReference type="RefSeq" id="WP_183683667.1">
    <property type="nucleotide sequence ID" value="NZ_JABZRA010000009.1"/>
</dbReference>
<evidence type="ECO:0000256" key="1">
    <source>
        <dbReference type="ARBA" id="ARBA00004193"/>
    </source>
</evidence>
<feature type="domain" description="ABC transporter substrate-binding protein PnrA-like" evidence="9">
    <location>
        <begin position="62"/>
        <end position="365"/>
    </location>
</feature>
<keyword evidence="3" id="KW-1003">Cell membrane</keyword>
<feature type="signal peptide" evidence="8">
    <location>
        <begin position="1"/>
        <end position="20"/>
    </location>
</feature>
<keyword evidence="5" id="KW-0472">Membrane</keyword>
<dbReference type="InterPro" id="IPR003760">
    <property type="entry name" value="PnrA-like"/>
</dbReference>
<feature type="chain" id="PRO_5038257462" evidence="8">
    <location>
        <begin position="21"/>
        <end position="394"/>
    </location>
</feature>
<evidence type="ECO:0000256" key="5">
    <source>
        <dbReference type="ARBA" id="ARBA00023136"/>
    </source>
</evidence>
<feature type="compositionally biased region" description="Low complexity" evidence="7">
    <location>
        <begin position="33"/>
        <end position="45"/>
    </location>
</feature>
<comment type="subcellular location">
    <subcellularLocation>
        <location evidence="1">Cell membrane</location>
        <topology evidence="1">Lipid-anchor</topology>
    </subcellularLocation>
</comment>
<evidence type="ECO:0000256" key="7">
    <source>
        <dbReference type="SAM" id="MobiDB-lite"/>
    </source>
</evidence>
<reference evidence="11" key="1">
    <citation type="submission" date="2020-04" db="EMBL/GenBank/DDBJ databases">
        <title>Deep metagenomics examines the oral microbiome during advanced dental caries in children, revealing novel taxa and co-occurrences with host molecules.</title>
        <authorList>
            <person name="Baker J.L."/>
            <person name="Morton J.T."/>
            <person name="Dinis M."/>
            <person name="Alvarez R."/>
            <person name="Tran N.C."/>
            <person name="Knight R."/>
            <person name="Edlund A."/>
        </authorList>
    </citation>
    <scope>NUCLEOTIDE SEQUENCE</scope>
    <source>
        <strain evidence="11">JCVI_38_bin.19</strain>
    </source>
</reference>
<feature type="compositionally biased region" description="Basic and acidic residues" evidence="7">
    <location>
        <begin position="46"/>
        <end position="58"/>
    </location>
</feature>
<dbReference type="Proteomes" id="UP000522163">
    <property type="component" value="Unassembled WGS sequence"/>
</dbReference>
<sequence length="394" mass="41695">MRKKNWILGLSAVGMMAVLAACGGNANAKATTSATEAAKEGTTPAAKEEKAEGNKESNGKKLKVTLLVTGSFGDKAFNDSAQAGMKKIQKELSDKAEVTMVEMGNDKTKFEGAMQDASESDADLIITGLWDMKEITEKIAQEYPEKKYILFDTAVDYTVGDLSNVYSMSYKQNEGAFLAGVLAAGVTKSSMPYANADNVIGFVGAKDTAAVINDSAVGYIQGAKFMDPEVKVLVSYVGSYVDSATAKDLALTQYANNADTVFVAAGPASVGVIEAAAESKKYVIGVDSDQAEAYAGKPEQEYIISSAIKNVGESLYLSVEKAAEDKLPFGEAEVLGLKDGVVGIAENDIYKKEVPEDVQKKVEDAKQDILGGKVTVDTAYGMEESKLKSIISGE</sequence>
<evidence type="ECO:0000256" key="6">
    <source>
        <dbReference type="ARBA" id="ARBA00023288"/>
    </source>
</evidence>
<accession>A0A7W9SFL8</accession>
<dbReference type="CDD" id="cd19964">
    <property type="entry name" value="PBP1_BMP-like"/>
    <property type="match status" value="1"/>
</dbReference>
<dbReference type="SUPFAM" id="SSF53822">
    <property type="entry name" value="Periplasmic binding protein-like I"/>
    <property type="match status" value="1"/>
</dbReference>
<dbReference type="Pfam" id="PF02608">
    <property type="entry name" value="Bmp"/>
    <property type="match status" value="1"/>
</dbReference>
<dbReference type="GeneID" id="85014646"/>
<evidence type="ECO:0000256" key="8">
    <source>
        <dbReference type="SAM" id="SignalP"/>
    </source>
</evidence>
<dbReference type="PANTHER" id="PTHR34296">
    <property type="entry name" value="TRANSCRIPTIONAL ACTIVATOR PROTEIN MED"/>
    <property type="match status" value="1"/>
</dbReference>
<evidence type="ECO:0000256" key="3">
    <source>
        <dbReference type="ARBA" id="ARBA00022475"/>
    </source>
</evidence>
<dbReference type="Gene3D" id="3.40.50.2300">
    <property type="match status" value="2"/>
</dbReference>
<evidence type="ECO:0000256" key="2">
    <source>
        <dbReference type="ARBA" id="ARBA00008610"/>
    </source>
</evidence>
<evidence type="ECO:0000256" key="4">
    <source>
        <dbReference type="ARBA" id="ARBA00022729"/>
    </source>
</evidence>
<proteinExistence type="inferred from homology"/>
<dbReference type="PROSITE" id="PS51257">
    <property type="entry name" value="PROKAR_LIPOPROTEIN"/>
    <property type="match status" value="1"/>
</dbReference>
<dbReference type="InterPro" id="IPR050957">
    <property type="entry name" value="BMP_lipoprotein"/>
</dbReference>
<keyword evidence="4 8" id="KW-0732">Signal</keyword>
<gene>
    <name evidence="10" type="ORF">HNQ46_001099</name>
    <name evidence="11" type="ORF">HXM90_01315</name>
</gene>
<reference evidence="10 12" key="2">
    <citation type="submission" date="2020-08" db="EMBL/GenBank/DDBJ databases">
        <title>Genomic Encyclopedia of Type Strains, Phase IV (KMG-IV): sequencing the most valuable type-strain genomes for metagenomic binning, comparative biology and taxonomic classification.</title>
        <authorList>
            <person name="Goeker M."/>
        </authorList>
    </citation>
    <scope>NUCLEOTIDE SEQUENCE [LARGE SCALE GENOMIC DNA]</scope>
    <source>
        <strain evidence="10 12">DSM 17245</strain>
    </source>
</reference>
<dbReference type="GO" id="GO:0005886">
    <property type="term" value="C:plasma membrane"/>
    <property type="evidence" value="ECO:0007669"/>
    <property type="project" value="UniProtKB-SubCell"/>
</dbReference>
<evidence type="ECO:0000313" key="12">
    <source>
        <dbReference type="Proteomes" id="UP000522163"/>
    </source>
</evidence>
<dbReference type="EMBL" id="JABZRA010000009">
    <property type="protein sequence ID" value="MBF1272049.1"/>
    <property type="molecule type" value="Genomic_DNA"/>
</dbReference>